<feature type="compositionally biased region" description="Polar residues" evidence="1">
    <location>
        <begin position="1064"/>
        <end position="1073"/>
    </location>
</feature>
<dbReference type="Pfam" id="PF00078">
    <property type="entry name" value="RVT_1"/>
    <property type="match status" value="1"/>
</dbReference>
<feature type="domain" description="Reverse transcriptase" evidence="2">
    <location>
        <begin position="416"/>
        <end position="633"/>
    </location>
</feature>
<sequence>MSASPPVPPGNTEAGRPPSRGPAGQASCADRGLPDRGFCTPVPPALHDDAALPGAGSRAPRMPGGTSPGPSAPPAGVRRDPLGLARRHKGPTSAENLQGAKKGVRACPDTSSGDESPAWRDSCAAPLPATGPLSGGGREDSPSAPDPGLPPPYARAPHDRSPPHGAVLCDVCGEELPDSDAIDCHIELHGSVHDVPDDPLPCPDADPSDPPPDPAYPFPCAVCRAKYKTRRGLDAHMDRLGHHPPLDDVLPKIIGIPSGAPTQALLNLLVATLRMLTSQLPPTEALSRLLGICRVMEGSGRLPPADMLLRKGLLGRAWEALQSEAASRLHLPEPSGVERARIVRELHPVPPTVALPETQPTLGPAPRVTGQALLRELRAMRAVAAGPSGLGRQHLLYLCERGCAADLFADALRQLYGSRDWGKLGALSEFRLKLIPKQGGKWRPIAVQETLLVAFHRLILKQTPLLRKLPSWQLAFAPLAQARAIRRAEELKRDCHLLTVDVKNAFNSVPHPVLLFSLHRAGVPAATVSYVESFLRARHAADLPAVPAGVPQGDPLSMAMFCHALTWPVESFLAQYEVLAYADDMILASSPSVPASTVREDAHAALARVGLSVTIEKCASTQEGGISFMGTRIIRDSPYNLAECATRSLYESLRTLRAADVSRHNKIRLLSYCIVPSVNYGPLVDAYPGPQSYQEVDALVIAELGALLGIPDKLARALALAPRSAHGVGLVLPHHYHADMQRQARAMQAGTFRELRKAQLASTAPLHTFLPLALLRGPPLSDDQVLFIGDCLAGRYQKTPPMGVCRHCKQPMLRRHHLVCKAINALHVARHTKVMEALLAATRGKTSRIVKNPALPIDHLQPDFVIDDGFGDLVITVPWRVDRSYSLKLTKYLPLLQRGRAAFFLPIVVGGDGTLHPATASGLARVGVDLLRFRLETAQILLWHHAQTALAYAKLSTDGSLPRPEARPGCSAAPHEQHRARTVGDIPTPRLQTPRSPSVEVVDEPPGAPRPRAGTPRVWQTGHAAPARPRTEEEVPLGATCTDAPEDPAEFRRSRGPSPPPLSQALQDEPSSAQDKEPPPKQLPPIFKLVGTRVETPRKDVFYPFKKIGPPAPVPAQPGKD</sequence>
<accession>A0A132NMD3</accession>
<evidence type="ECO:0000313" key="3">
    <source>
        <dbReference type="EMBL" id="KWX11243.1"/>
    </source>
</evidence>
<dbReference type="PROSITE" id="PS00028">
    <property type="entry name" value="ZINC_FINGER_C2H2_1"/>
    <property type="match status" value="2"/>
</dbReference>
<evidence type="ECO:0000259" key="2">
    <source>
        <dbReference type="PROSITE" id="PS50878"/>
    </source>
</evidence>
<protein>
    <recommendedName>
        <fullName evidence="2">Reverse transcriptase domain-containing protein</fullName>
    </recommendedName>
</protein>
<feature type="compositionally biased region" description="Pro residues" evidence="1">
    <location>
        <begin position="144"/>
        <end position="154"/>
    </location>
</feature>
<organism evidence="3 4">
    <name type="scientific">Giardia duodenalis assemblage B</name>
    <dbReference type="NCBI Taxonomy" id="1394984"/>
    <lineage>
        <taxon>Eukaryota</taxon>
        <taxon>Metamonada</taxon>
        <taxon>Diplomonadida</taxon>
        <taxon>Hexamitidae</taxon>
        <taxon>Giardiinae</taxon>
        <taxon>Giardia</taxon>
    </lineage>
</organism>
<evidence type="ECO:0000313" key="4">
    <source>
        <dbReference type="Proteomes" id="UP000070089"/>
    </source>
</evidence>
<dbReference type="CDD" id="cd01650">
    <property type="entry name" value="RT_nLTR_like"/>
    <property type="match status" value="1"/>
</dbReference>
<dbReference type="PROSITE" id="PS50878">
    <property type="entry name" value="RT_POL"/>
    <property type="match status" value="1"/>
</dbReference>
<dbReference type="SUPFAM" id="SSF56672">
    <property type="entry name" value="DNA/RNA polymerases"/>
    <property type="match status" value="1"/>
</dbReference>
<gene>
    <name evidence="3" type="ORF">QR46_4800</name>
</gene>
<name>A0A132NMD3_GIAIN</name>
<feature type="region of interest" description="Disordered" evidence="1">
    <location>
        <begin position="1"/>
        <end position="161"/>
    </location>
</feature>
<dbReference type="InterPro" id="IPR043502">
    <property type="entry name" value="DNA/RNA_pol_sf"/>
</dbReference>
<dbReference type="EMBL" id="JXTI01000230">
    <property type="protein sequence ID" value="KWX11243.1"/>
    <property type="molecule type" value="Genomic_DNA"/>
</dbReference>
<dbReference type="VEuPathDB" id="GiardiaDB:QR46_4800"/>
<dbReference type="PANTHER" id="PTHR19446">
    <property type="entry name" value="REVERSE TRANSCRIPTASES"/>
    <property type="match status" value="1"/>
</dbReference>
<feature type="region of interest" description="Disordered" evidence="1">
    <location>
        <begin position="1102"/>
        <end position="1121"/>
    </location>
</feature>
<reference evidence="3 4" key="1">
    <citation type="journal article" date="2015" name="Mol. Biochem. Parasitol.">
        <title>Identification of polymorphic genes for use in assemblage B genotyping assays through comparative genomics of multiple assemblage B Giardia duodenalis isolates.</title>
        <authorList>
            <person name="Wielinga C."/>
            <person name="Thompson R.C."/>
            <person name="Monis P."/>
            <person name="Ryan U."/>
        </authorList>
    </citation>
    <scope>NUCLEOTIDE SEQUENCE [LARGE SCALE GENOMIC DNA]</scope>
    <source>
        <strain evidence="3 4">BAH15c1</strain>
    </source>
</reference>
<dbReference type="Proteomes" id="UP000070089">
    <property type="component" value="Unassembled WGS sequence"/>
</dbReference>
<evidence type="ECO:0000256" key="1">
    <source>
        <dbReference type="SAM" id="MobiDB-lite"/>
    </source>
</evidence>
<dbReference type="InterPro" id="IPR000477">
    <property type="entry name" value="RT_dom"/>
</dbReference>
<dbReference type="AlphaFoldDB" id="A0A132NMD3"/>
<dbReference type="InterPro" id="IPR013087">
    <property type="entry name" value="Znf_C2H2_type"/>
</dbReference>
<comment type="caution">
    <text evidence="3">The sequence shown here is derived from an EMBL/GenBank/DDBJ whole genome shotgun (WGS) entry which is preliminary data.</text>
</comment>
<proteinExistence type="predicted"/>
<feature type="region of interest" description="Disordered" evidence="1">
    <location>
        <begin position="958"/>
        <end position="1094"/>
    </location>
</feature>
<feature type="compositionally biased region" description="Pro residues" evidence="1">
    <location>
        <begin position="1110"/>
        <end position="1121"/>
    </location>
</feature>
<dbReference type="OrthoDB" id="411871at2759"/>